<dbReference type="PANTHER" id="PTHR33480">
    <property type="entry name" value="SET DOMAIN-CONTAINING PROTEIN-RELATED"/>
    <property type="match status" value="1"/>
</dbReference>
<evidence type="ECO:0000256" key="1">
    <source>
        <dbReference type="SAM" id="MobiDB-lite"/>
    </source>
</evidence>
<dbReference type="Proteomes" id="UP001374579">
    <property type="component" value="Unassembled WGS sequence"/>
</dbReference>
<feature type="compositionally biased region" description="Polar residues" evidence="1">
    <location>
        <begin position="881"/>
        <end position="894"/>
    </location>
</feature>
<dbReference type="EMBL" id="JBAMIC010000003">
    <property type="protein sequence ID" value="KAK7110870.1"/>
    <property type="molecule type" value="Genomic_DNA"/>
</dbReference>
<dbReference type="InterPro" id="IPR011010">
    <property type="entry name" value="DNA_brk_join_enz"/>
</dbReference>
<feature type="compositionally biased region" description="Acidic residues" evidence="1">
    <location>
        <begin position="173"/>
        <end position="182"/>
    </location>
</feature>
<sequence>MATGARSWRDGPVNSDLFQRVPITRGLLMLQASLGGGPQEEKKRHEAVERRQGLEAAKTHVVDSPMCGLALPTALEEKKRQEAAERRQGLEAAKTHVVDSPMCGLALPTALSRKNHLKKCTSNLDVETDQLLSAVKRQEEKHSTDAPADLARMVMDQSPTTTSRMTRLKNPESDDLADEQDYETTSMVGSSSSEWLPSDPDTHDSDYYVSDSESIRVSESEESVTDEIMYPMLSDCVHKDSEPKSNPQPDALTTKTYQQHDGPTSVTCPQPDELTSVACAQPDGPTSVTCPQPDEPTSVAYPQPNSECTSGGLKRHCCMFCQKLNTKMSTHLTRCHALEPEVSAILKMRKGHPDRRNAFIKLQDEGDYHYNCKVLRDKEGPLIPKYRKRIEPTTQPDYRACPHCKAIYRRQLLSKHELNCPQRSCDSKRLKKGQCAIIGRLLLPLPPDVSSSFFANVLSKLKKDDIGRIVMADSLILRYGERLYSRRDCEEHTYGQINGRLRELGRLCLLLRKNTSMQVANLTQAIDPANFDAVLKSVRELGEFDQTANMYSKGALVMKIGYSLKKCAQIMKAEAIKTNDNDTQNKCERFEALYSSDWFDVISASASQSIGRARMNKTKLLPSVKDVEKVNCLLEKDMRSDSYVTLAKSTLASVTVFNRKRGGEVQRMKLSDYERSKQRSTNPPEEELLADLTETEKKLVNIFHRVEIRGKFNRAVPILLTPSMVESVESLIAMRSLMDLHSPYLFITATGQRPYRGPRVLQEYANAAQVSDASLFTATTLRKQLATLSQAMAISELDQDMLATFLGHDLRIHRSIYRQTLDVVQKTKVASFLLKVNQGVDLPNMSDVCVNDEVLETEQLGADDTEDKSEDEDQLDIGLQESANNDQMSSSQAARATHLPTPKTTSRRTVRPTRAKRSWTEDESKAVQKHLSHCFVLNRVPQKHECEQALASEPVLKNRKWTDIKFFVYNLQKKKLR</sequence>
<keyword evidence="3" id="KW-1185">Reference proteome</keyword>
<dbReference type="SUPFAM" id="SSF56349">
    <property type="entry name" value="DNA breaking-rejoining enzymes"/>
    <property type="match status" value="1"/>
</dbReference>
<feature type="region of interest" description="Disordered" evidence="1">
    <location>
        <begin position="136"/>
        <end position="224"/>
    </location>
</feature>
<proteinExistence type="predicted"/>
<dbReference type="PANTHER" id="PTHR33480:SF1">
    <property type="entry name" value="TYR RECOMBINASE DOMAIN-CONTAINING PROTEIN"/>
    <property type="match status" value="1"/>
</dbReference>
<name>A0AAN9GLA0_9CAEN</name>
<gene>
    <name evidence="2" type="ORF">V1264_014673</name>
</gene>
<evidence type="ECO:0000313" key="2">
    <source>
        <dbReference type="EMBL" id="KAK7110870.1"/>
    </source>
</evidence>
<accession>A0AAN9GLA0</accession>
<comment type="caution">
    <text evidence="2">The sequence shown here is derived from an EMBL/GenBank/DDBJ whole genome shotgun (WGS) entry which is preliminary data.</text>
</comment>
<dbReference type="AlphaFoldDB" id="A0AAN9GLA0"/>
<feature type="region of interest" description="Disordered" evidence="1">
    <location>
        <begin position="881"/>
        <end position="923"/>
    </location>
</feature>
<feature type="region of interest" description="Disordered" evidence="1">
    <location>
        <begin position="237"/>
        <end position="265"/>
    </location>
</feature>
<evidence type="ECO:0000313" key="3">
    <source>
        <dbReference type="Proteomes" id="UP001374579"/>
    </source>
</evidence>
<protein>
    <submittedName>
        <fullName evidence="2">Uncharacterized protein</fullName>
    </submittedName>
</protein>
<feature type="compositionally biased region" description="Polar residues" evidence="1">
    <location>
        <begin position="183"/>
        <end position="195"/>
    </location>
</feature>
<dbReference type="GO" id="GO:0003677">
    <property type="term" value="F:DNA binding"/>
    <property type="evidence" value="ECO:0007669"/>
    <property type="project" value="InterPro"/>
</dbReference>
<reference evidence="2 3" key="1">
    <citation type="submission" date="2024-02" db="EMBL/GenBank/DDBJ databases">
        <title>Chromosome-scale genome assembly of the rough periwinkle Littorina saxatilis.</title>
        <authorList>
            <person name="De Jode A."/>
            <person name="Faria R."/>
            <person name="Formenti G."/>
            <person name="Sims Y."/>
            <person name="Smith T.P."/>
            <person name="Tracey A."/>
            <person name="Wood J.M.D."/>
            <person name="Zagrodzka Z.B."/>
            <person name="Johannesson K."/>
            <person name="Butlin R.K."/>
            <person name="Leder E.H."/>
        </authorList>
    </citation>
    <scope>NUCLEOTIDE SEQUENCE [LARGE SCALE GENOMIC DNA]</scope>
    <source>
        <strain evidence="2">Snail1</strain>
        <tissue evidence="2">Muscle</tissue>
    </source>
</reference>
<feature type="compositionally biased region" description="Basic residues" evidence="1">
    <location>
        <begin position="905"/>
        <end position="917"/>
    </location>
</feature>
<feature type="compositionally biased region" description="Polar residues" evidence="1">
    <location>
        <begin position="244"/>
        <end position="265"/>
    </location>
</feature>
<organism evidence="2 3">
    <name type="scientific">Littorina saxatilis</name>
    <dbReference type="NCBI Taxonomy" id="31220"/>
    <lineage>
        <taxon>Eukaryota</taxon>
        <taxon>Metazoa</taxon>
        <taxon>Spiralia</taxon>
        <taxon>Lophotrochozoa</taxon>
        <taxon>Mollusca</taxon>
        <taxon>Gastropoda</taxon>
        <taxon>Caenogastropoda</taxon>
        <taxon>Littorinimorpha</taxon>
        <taxon>Littorinoidea</taxon>
        <taxon>Littorinidae</taxon>
        <taxon>Littorina</taxon>
    </lineage>
</organism>